<reference evidence="7" key="1">
    <citation type="journal article" date="2021" name="PeerJ">
        <title>Extensive microbial diversity within the chicken gut microbiome revealed by metagenomics and culture.</title>
        <authorList>
            <person name="Gilroy R."/>
            <person name="Ravi A."/>
            <person name="Getino M."/>
            <person name="Pursley I."/>
            <person name="Horton D.L."/>
            <person name="Alikhan N.F."/>
            <person name="Baker D."/>
            <person name="Gharbi K."/>
            <person name="Hall N."/>
            <person name="Watson M."/>
            <person name="Adriaenssens E.M."/>
            <person name="Foster-Nyarko E."/>
            <person name="Jarju S."/>
            <person name="Secka A."/>
            <person name="Antonio M."/>
            <person name="Oren A."/>
            <person name="Chaudhuri R.R."/>
            <person name="La Ragione R."/>
            <person name="Hildebrand F."/>
            <person name="Pallen M.J."/>
        </authorList>
    </citation>
    <scope>NUCLEOTIDE SEQUENCE</scope>
    <source>
        <strain evidence="7">ChiGjej6B6-11269</strain>
    </source>
</reference>
<dbReference type="EMBL" id="DYWI01000119">
    <property type="protein sequence ID" value="HJF65718.1"/>
    <property type="molecule type" value="Genomic_DNA"/>
</dbReference>
<comment type="subcellular location">
    <subcellularLocation>
        <location evidence="1">Membrane</location>
        <topology evidence="1">Multi-pass membrane protein</topology>
    </subcellularLocation>
</comment>
<name>A0A9D3A1G6_9ACTN</name>
<feature type="transmembrane region" description="Helical" evidence="5">
    <location>
        <begin position="26"/>
        <end position="46"/>
    </location>
</feature>
<reference evidence="7" key="2">
    <citation type="submission" date="2021-09" db="EMBL/GenBank/DDBJ databases">
        <authorList>
            <person name="Gilroy R."/>
        </authorList>
    </citation>
    <scope>NUCLEOTIDE SEQUENCE</scope>
    <source>
        <strain evidence="7">ChiGjej6B6-11269</strain>
    </source>
</reference>
<sequence length="227" mass="24613">MEFLLVFVVTVAAALALREPLKRCPVAFYALACAVVFVFLAGANGLLSGGWWKPSIVLVQRCMVALSLFSVVMLIGALPKGSKLDAWLRPVRAELSIVACILCLGHMCMYLAPYAARAVAGTMGAPMLVSFVVAVVLFVLVLVLGVTSFGFVKKRMGGRAWKNVQRLAYPFFGLAWVHLMFMLAPAASKGGEQALLSVVIYTVLFSVYIVLRLFRAYRDKRAGLSSA</sequence>
<keyword evidence="4 5" id="KW-0472">Membrane</keyword>
<accession>A0A9D3A1G6</accession>
<comment type="caution">
    <text evidence="7">The sequence shown here is derived from an EMBL/GenBank/DDBJ whole genome shotgun (WGS) entry which is preliminary data.</text>
</comment>
<evidence type="ECO:0000256" key="5">
    <source>
        <dbReference type="SAM" id="Phobius"/>
    </source>
</evidence>
<dbReference type="InterPro" id="IPR013130">
    <property type="entry name" value="Fe3_Rdtase_TM_dom"/>
</dbReference>
<evidence type="ECO:0000256" key="1">
    <source>
        <dbReference type="ARBA" id="ARBA00004141"/>
    </source>
</evidence>
<keyword evidence="3 5" id="KW-1133">Transmembrane helix</keyword>
<evidence type="ECO:0000313" key="7">
    <source>
        <dbReference type="EMBL" id="HJF65718.1"/>
    </source>
</evidence>
<gene>
    <name evidence="7" type="ORF">K8U77_06345</name>
</gene>
<feature type="domain" description="Ferric oxidoreductase" evidence="6">
    <location>
        <begin position="63"/>
        <end position="174"/>
    </location>
</feature>
<dbReference type="AlphaFoldDB" id="A0A9D3A1G6"/>
<evidence type="ECO:0000256" key="4">
    <source>
        <dbReference type="ARBA" id="ARBA00023136"/>
    </source>
</evidence>
<evidence type="ECO:0000256" key="3">
    <source>
        <dbReference type="ARBA" id="ARBA00022989"/>
    </source>
</evidence>
<feature type="transmembrane region" description="Helical" evidence="5">
    <location>
        <begin position="194"/>
        <end position="214"/>
    </location>
</feature>
<organism evidence="7 8">
    <name type="scientific">Slackia equolifaciens</name>
    <dbReference type="NCBI Taxonomy" id="498718"/>
    <lineage>
        <taxon>Bacteria</taxon>
        <taxon>Bacillati</taxon>
        <taxon>Actinomycetota</taxon>
        <taxon>Coriobacteriia</taxon>
        <taxon>Eggerthellales</taxon>
        <taxon>Eggerthellaceae</taxon>
        <taxon>Slackia</taxon>
    </lineage>
</organism>
<feature type="transmembrane region" description="Helical" evidence="5">
    <location>
        <begin position="58"/>
        <end position="78"/>
    </location>
</feature>
<dbReference type="Proteomes" id="UP000786989">
    <property type="component" value="Unassembled WGS sequence"/>
</dbReference>
<evidence type="ECO:0000313" key="8">
    <source>
        <dbReference type="Proteomes" id="UP000786989"/>
    </source>
</evidence>
<proteinExistence type="predicted"/>
<evidence type="ECO:0000256" key="2">
    <source>
        <dbReference type="ARBA" id="ARBA00022692"/>
    </source>
</evidence>
<keyword evidence="2 5" id="KW-0812">Transmembrane</keyword>
<feature type="transmembrane region" description="Helical" evidence="5">
    <location>
        <begin position="127"/>
        <end position="146"/>
    </location>
</feature>
<feature type="transmembrane region" description="Helical" evidence="5">
    <location>
        <begin position="167"/>
        <end position="188"/>
    </location>
</feature>
<protein>
    <submittedName>
        <fullName evidence="7">Ferric reductase-like transmembrane domain-containing protein</fullName>
    </submittedName>
</protein>
<dbReference type="Pfam" id="PF01794">
    <property type="entry name" value="Ferric_reduct"/>
    <property type="match status" value="1"/>
</dbReference>
<dbReference type="GO" id="GO:0016020">
    <property type="term" value="C:membrane"/>
    <property type="evidence" value="ECO:0007669"/>
    <property type="project" value="UniProtKB-SubCell"/>
</dbReference>
<evidence type="ECO:0000259" key="6">
    <source>
        <dbReference type="Pfam" id="PF01794"/>
    </source>
</evidence>